<comment type="domain">
    <text evidence="5">Contains a large N-terminal NADP-binding domain, and a smaller C-terminal substrate-binding domain.</text>
</comment>
<comment type="pathway">
    <text evidence="5">Nucleotide-sugar biosynthesis; ADP-L-glycero-beta-D-manno-heptose biosynthesis; ADP-L-glycero-beta-D-manno-heptose from D-glycero-beta-D-manno-heptose 7-phosphate: step 4/4.</text>
</comment>
<dbReference type="EC" id="5.1.3.20" evidence="5"/>
<feature type="binding site" evidence="5">
    <location>
        <position position="181"/>
    </location>
    <ligand>
        <name>substrate</name>
    </ligand>
</feature>
<comment type="catalytic activity">
    <reaction evidence="5">
        <text>ADP-D-glycero-beta-D-manno-heptose = ADP-L-glycero-beta-D-manno-heptose</text>
        <dbReference type="Rhea" id="RHEA:17577"/>
        <dbReference type="ChEBI" id="CHEBI:59967"/>
        <dbReference type="ChEBI" id="CHEBI:61506"/>
        <dbReference type="EC" id="5.1.3.20"/>
    </reaction>
</comment>
<dbReference type="CDD" id="cd05248">
    <property type="entry name" value="ADP_GME_SDR_e"/>
    <property type="match status" value="1"/>
</dbReference>
<feature type="binding site" evidence="5">
    <location>
        <begin position="76"/>
        <end position="80"/>
    </location>
    <ligand>
        <name>NADP(+)</name>
        <dbReference type="ChEBI" id="CHEBI:58349"/>
    </ligand>
</feature>
<feature type="binding site" evidence="5">
    <location>
        <position position="210"/>
    </location>
    <ligand>
        <name>substrate</name>
    </ligand>
</feature>
<dbReference type="UniPathway" id="UPA00958"/>
<evidence type="ECO:0000256" key="5">
    <source>
        <dbReference type="HAMAP-Rule" id="MF_01601"/>
    </source>
</evidence>
<evidence type="ECO:0000256" key="3">
    <source>
        <dbReference type="ARBA" id="ARBA00023235"/>
    </source>
</evidence>
<feature type="binding site" evidence="5">
    <location>
        <begin position="31"/>
        <end position="32"/>
    </location>
    <ligand>
        <name>NADP(+)</name>
        <dbReference type="ChEBI" id="CHEBI:58349"/>
    </ligand>
</feature>
<feature type="binding site" evidence="5">
    <location>
        <position position="53"/>
    </location>
    <ligand>
        <name>NADP(+)</name>
        <dbReference type="ChEBI" id="CHEBI:58349"/>
    </ligand>
</feature>
<organism evidence="7 8">
    <name type="scientific">Candidatus Erwinia haradaeae</name>
    <dbReference type="NCBI Taxonomy" id="1922217"/>
    <lineage>
        <taxon>Bacteria</taxon>
        <taxon>Pseudomonadati</taxon>
        <taxon>Pseudomonadota</taxon>
        <taxon>Gammaproteobacteria</taxon>
        <taxon>Enterobacterales</taxon>
        <taxon>Erwiniaceae</taxon>
        <taxon>Erwinia</taxon>
    </lineage>
</organism>
<dbReference type="AlphaFoldDB" id="A0A451D3C7"/>
<dbReference type="InterPro" id="IPR001509">
    <property type="entry name" value="Epimerase_deHydtase"/>
</dbReference>
<name>A0A451D3C7_9GAMM</name>
<dbReference type="OrthoDB" id="9803010at2"/>
<evidence type="ECO:0000256" key="2">
    <source>
        <dbReference type="ARBA" id="ARBA00022857"/>
    </source>
</evidence>
<reference evidence="7 8" key="1">
    <citation type="submission" date="2019-02" db="EMBL/GenBank/DDBJ databases">
        <authorList>
            <person name="Manzano-Marin A."/>
            <person name="Manzano-Marin A."/>
        </authorList>
    </citation>
    <scope>NUCLEOTIDE SEQUENCE [LARGE SCALE GENOMIC DNA]</scope>
    <source>
        <strain evidence="7 8">ErCicuneomaculata</strain>
    </source>
</reference>
<protein>
    <recommendedName>
        <fullName evidence="5">ADP-L-glycero-D-manno-heptose-6-epimerase</fullName>
        <ecNumber evidence="5">5.1.3.20</ecNumber>
    </recommendedName>
    <alternativeName>
        <fullName evidence="5">ADP-L-glycero-beta-D-manno-heptose-6-epimerase</fullName>
        <shortName evidence="5">ADP-glyceromanno-heptose 6-epimerase</shortName>
        <shortName evidence="5">ADP-hep 6-epimerase</shortName>
        <shortName evidence="5">AGME</shortName>
    </alternativeName>
</protein>
<dbReference type="NCBIfam" id="NF008360">
    <property type="entry name" value="PRK11150.1"/>
    <property type="match status" value="1"/>
</dbReference>
<dbReference type="InterPro" id="IPR036291">
    <property type="entry name" value="NAD(P)-bd_dom_sf"/>
</dbReference>
<feature type="active site" description="Proton acceptor" evidence="5">
    <location>
        <position position="141"/>
    </location>
</feature>
<feature type="binding site" evidence="5">
    <location>
        <position position="188"/>
    </location>
    <ligand>
        <name>substrate</name>
    </ligand>
</feature>
<dbReference type="Pfam" id="PF01370">
    <property type="entry name" value="Epimerase"/>
    <property type="match status" value="1"/>
</dbReference>
<dbReference type="Gene3D" id="3.90.25.10">
    <property type="entry name" value="UDP-galactose 4-epimerase, domain 1"/>
    <property type="match status" value="1"/>
</dbReference>
<feature type="binding site" evidence="5">
    <location>
        <position position="170"/>
    </location>
    <ligand>
        <name>substrate</name>
    </ligand>
</feature>
<feature type="binding site" evidence="5">
    <location>
        <position position="93"/>
    </location>
    <ligand>
        <name>NADP(+)</name>
        <dbReference type="ChEBI" id="CHEBI:58349"/>
    </ligand>
</feature>
<feature type="binding site" evidence="5">
    <location>
        <begin position="202"/>
        <end position="205"/>
    </location>
    <ligand>
        <name>substrate</name>
    </ligand>
</feature>
<proteinExistence type="inferred from homology"/>
<sequence length="315" mass="36642">MIIITGGSGFIGSNIIRSLNQKSYTNILVVDNLTKGTKFTNIADMKISDYIDKIDFRVSILKNTHYLSKIEAVFHEGACSDTTEWNGKYMMDNNYQYSKELLNWCLKRKIPFLYASSAAIYGHCNKCFIEEQKYEQPLNIYGYSKMLFDHYVRLQLPKASSQICGLRYFNVYGERENHKKKMASVVFHMYQQLKNGDNPKLFIGSKNFKRDFIYVKDVVLINLWCLENSISGIFNCGSGIALSFEEIANTVLNHYPNNIIEYIPFPPKLEEYYQKFTKANLAKLQSEGYKKSFHTISEGVQNYIKWLKYKESLIK</sequence>
<dbReference type="NCBIfam" id="TIGR02197">
    <property type="entry name" value="heptose_epim"/>
    <property type="match status" value="1"/>
</dbReference>
<dbReference type="InterPro" id="IPR011912">
    <property type="entry name" value="Heptose_epim"/>
</dbReference>
<feature type="binding site" evidence="5">
    <location>
        <position position="145"/>
    </location>
    <ligand>
        <name>NADP(+)</name>
        <dbReference type="ChEBI" id="CHEBI:58349"/>
    </ligand>
</feature>
<feature type="binding site" evidence="5">
    <location>
        <position position="171"/>
    </location>
    <ligand>
        <name>NADP(+)</name>
        <dbReference type="ChEBI" id="CHEBI:58349"/>
    </ligand>
</feature>
<evidence type="ECO:0000256" key="1">
    <source>
        <dbReference type="ARBA" id="ARBA00004713"/>
    </source>
</evidence>
<feature type="domain" description="NAD-dependent epimerase/dehydratase" evidence="6">
    <location>
        <begin position="2"/>
        <end position="237"/>
    </location>
</feature>
<evidence type="ECO:0000313" key="8">
    <source>
        <dbReference type="Proteomes" id="UP000294412"/>
    </source>
</evidence>
<feature type="active site" description="Proton acceptor" evidence="5">
    <location>
        <position position="179"/>
    </location>
</feature>
<dbReference type="GO" id="GO:0050661">
    <property type="term" value="F:NADP binding"/>
    <property type="evidence" value="ECO:0007669"/>
    <property type="project" value="InterPro"/>
</dbReference>
<accession>A0A451D3C7</accession>
<keyword evidence="2 5" id="KW-0521">NADP</keyword>
<feature type="binding site" evidence="5">
    <location>
        <position position="38"/>
    </location>
    <ligand>
        <name>NADP(+)</name>
        <dbReference type="ChEBI" id="CHEBI:58349"/>
    </ligand>
</feature>
<feature type="binding site" evidence="5">
    <location>
        <position position="179"/>
    </location>
    <ligand>
        <name>NADP(+)</name>
        <dbReference type="ChEBI" id="CHEBI:58349"/>
    </ligand>
</feature>
<dbReference type="GO" id="GO:0009244">
    <property type="term" value="P:lipopolysaccharide core region biosynthetic process"/>
    <property type="evidence" value="ECO:0007669"/>
    <property type="project" value="UniProtKB-UniPathway"/>
</dbReference>
<keyword evidence="4 5" id="KW-0119">Carbohydrate metabolism</keyword>
<dbReference type="UniPathway" id="UPA00356">
    <property type="reaction ID" value="UER00440"/>
</dbReference>
<evidence type="ECO:0000313" key="7">
    <source>
        <dbReference type="EMBL" id="VFP80153.1"/>
    </source>
</evidence>
<evidence type="ECO:0000259" key="6">
    <source>
        <dbReference type="Pfam" id="PF01370"/>
    </source>
</evidence>
<dbReference type="PANTHER" id="PTHR43103">
    <property type="entry name" value="NUCLEOSIDE-DIPHOSPHATE-SUGAR EPIMERASE"/>
    <property type="match status" value="1"/>
</dbReference>
<dbReference type="Proteomes" id="UP000294412">
    <property type="component" value="Chromosome"/>
</dbReference>
<comment type="similarity">
    <text evidence="5">Belongs to the NAD(P)-dependent epimerase/dehydratase family. HldD subfamily.</text>
</comment>
<dbReference type="GO" id="GO:0008712">
    <property type="term" value="F:ADP-glyceromanno-heptose 6-epimerase activity"/>
    <property type="evidence" value="ECO:0007669"/>
    <property type="project" value="UniProtKB-UniRule"/>
</dbReference>
<keyword evidence="3 5" id="KW-0413">Isomerase</keyword>
<evidence type="ECO:0000256" key="4">
    <source>
        <dbReference type="ARBA" id="ARBA00023277"/>
    </source>
</evidence>
<dbReference type="SUPFAM" id="SSF51735">
    <property type="entry name" value="NAD(P)-binding Rossmann-fold domains"/>
    <property type="match status" value="1"/>
</dbReference>
<gene>
    <name evidence="5 7" type="primary">hldD</name>
    <name evidence="7" type="ORF">ERCICUMA2628_564</name>
</gene>
<dbReference type="PANTHER" id="PTHR43103:SF3">
    <property type="entry name" value="ADP-L-GLYCERO-D-MANNO-HEPTOSE-6-EPIMERASE"/>
    <property type="match status" value="1"/>
</dbReference>
<comment type="subunit">
    <text evidence="5">Homopentamer.</text>
</comment>
<dbReference type="EMBL" id="LR217703">
    <property type="protein sequence ID" value="VFP80153.1"/>
    <property type="molecule type" value="Genomic_DNA"/>
</dbReference>
<comment type="cofactor">
    <cofactor evidence="5">
        <name>NADP(+)</name>
        <dbReference type="ChEBI" id="CHEBI:58349"/>
    </cofactor>
    <text evidence="5">Binds 1 NADP(+) per subunit.</text>
</comment>
<comment type="function">
    <text evidence="5">Catalyzes the interconversion between ADP-D-glycero-beta-D-manno-heptose and ADP-L-glycero-beta-D-manno-heptose via an epimerization at carbon 6 of the heptose.</text>
</comment>
<dbReference type="HAMAP" id="MF_01601">
    <property type="entry name" value="Heptose_epimerase"/>
    <property type="match status" value="1"/>
</dbReference>
<feature type="binding site" evidence="5">
    <location>
        <begin position="10"/>
        <end position="11"/>
    </location>
    <ligand>
        <name>NADP(+)</name>
        <dbReference type="ChEBI" id="CHEBI:58349"/>
    </ligand>
</feature>
<dbReference type="Gene3D" id="3.40.50.720">
    <property type="entry name" value="NAD(P)-binding Rossmann-like Domain"/>
    <property type="match status" value="1"/>
</dbReference>
<dbReference type="GO" id="GO:0097171">
    <property type="term" value="P:ADP-L-glycero-beta-D-manno-heptose biosynthetic process"/>
    <property type="evidence" value="ECO:0007669"/>
    <property type="project" value="UniProtKB-UniPathway"/>
</dbReference>
<dbReference type="RefSeq" id="WP_157993726.1">
    <property type="nucleotide sequence ID" value="NZ_LR217703.1"/>
</dbReference>
<comment type="pathway">
    <text evidence="1">Bacterial outer membrane biogenesis; LPS core biosynthesis.</text>
</comment>
<feature type="binding site" evidence="5">
    <location>
        <position position="273"/>
    </location>
    <ligand>
        <name>substrate</name>
    </ligand>
</feature>